<feature type="non-terminal residue" evidence="1">
    <location>
        <position position="35"/>
    </location>
</feature>
<organism evidence="1 2">
    <name type="scientific">Rotaria magnacalcarata</name>
    <dbReference type="NCBI Taxonomy" id="392030"/>
    <lineage>
        <taxon>Eukaryota</taxon>
        <taxon>Metazoa</taxon>
        <taxon>Spiralia</taxon>
        <taxon>Gnathifera</taxon>
        <taxon>Rotifera</taxon>
        <taxon>Eurotatoria</taxon>
        <taxon>Bdelloidea</taxon>
        <taxon>Philodinida</taxon>
        <taxon>Philodinidae</taxon>
        <taxon>Rotaria</taxon>
    </lineage>
</organism>
<comment type="caution">
    <text evidence="1">The sequence shown here is derived from an EMBL/GenBank/DDBJ whole genome shotgun (WGS) entry which is preliminary data.</text>
</comment>
<dbReference type="AlphaFoldDB" id="A0A8S3A6B1"/>
<name>A0A8S3A6B1_9BILA</name>
<sequence>MTQIIKDGHVNFVWDEDEVIFNSNYKYDWADQVDF</sequence>
<evidence type="ECO:0000313" key="1">
    <source>
        <dbReference type="EMBL" id="CAF4675335.1"/>
    </source>
</evidence>
<dbReference type="Proteomes" id="UP000681720">
    <property type="component" value="Unassembled WGS sequence"/>
</dbReference>
<proteinExistence type="predicted"/>
<dbReference type="EMBL" id="CAJOBJ010120875">
    <property type="protein sequence ID" value="CAF4675335.1"/>
    <property type="molecule type" value="Genomic_DNA"/>
</dbReference>
<reference evidence="1" key="1">
    <citation type="submission" date="2021-02" db="EMBL/GenBank/DDBJ databases">
        <authorList>
            <person name="Nowell W R."/>
        </authorList>
    </citation>
    <scope>NUCLEOTIDE SEQUENCE</scope>
</reference>
<protein>
    <submittedName>
        <fullName evidence="1">Uncharacterized protein</fullName>
    </submittedName>
</protein>
<gene>
    <name evidence="1" type="ORF">GIL414_LOCUS42055</name>
</gene>
<evidence type="ECO:0000313" key="2">
    <source>
        <dbReference type="Proteomes" id="UP000681720"/>
    </source>
</evidence>
<accession>A0A8S3A6B1</accession>